<evidence type="ECO:0000313" key="9">
    <source>
        <dbReference type="Proteomes" id="UP000054196"/>
    </source>
</evidence>
<dbReference type="InterPro" id="IPR051218">
    <property type="entry name" value="Sec_MonoDiacylglyc_Lipase"/>
</dbReference>
<dbReference type="SUPFAM" id="SSF53474">
    <property type="entry name" value="alpha/beta-Hydrolases"/>
    <property type="match status" value="1"/>
</dbReference>
<evidence type="ECO:0000256" key="1">
    <source>
        <dbReference type="ARBA" id="ARBA00023157"/>
    </source>
</evidence>
<comment type="similarity">
    <text evidence="2">Belongs to the AB hydrolase superfamily. Lipase family. Class 3 subfamily.</text>
</comment>
<feature type="signal peptide" evidence="6">
    <location>
        <begin position="1"/>
        <end position="19"/>
    </location>
</feature>
<keyword evidence="8" id="KW-0378">Hydrolase</keyword>
<dbReference type="GeneID" id="18876841"/>
<comment type="catalytic activity">
    <reaction evidence="3">
        <text>a diacylglycerol + H2O = a monoacylglycerol + a fatty acid + H(+)</text>
        <dbReference type="Rhea" id="RHEA:32731"/>
        <dbReference type="ChEBI" id="CHEBI:15377"/>
        <dbReference type="ChEBI" id="CHEBI:15378"/>
        <dbReference type="ChEBI" id="CHEBI:17408"/>
        <dbReference type="ChEBI" id="CHEBI:18035"/>
        <dbReference type="ChEBI" id="CHEBI:28868"/>
    </reaction>
</comment>
<dbReference type="OMA" id="MEPRRWL"/>
<dbReference type="InterPro" id="IPR029058">
    <property type="entry name" value="AB_hydrolase_fold"/>
</dbReference>
<feature type="domain" description="Fungal lipase-type" evidence="7">
    <location>
        <begin position="76"/>
        <end position="202"/>
    </location>
</feature>
<dbReference type="PANTHER" id="PTHR45856:SF11">
    <property type="entry name" value="FUNGAL LIPASE-LIKE DOMAIN-CONTAINING PROTEIN"/>
    <property type="match status" value="1"/>
</dbReference>
<dbReference type="GO" id="GO:0006629">
    <property type="term" value="P:lipid metabolic process"/>
    <property type="evidence" value="ECO:0007669"/>
    <property type="project" value="InterPro"/>
</dbReference>
<evidence type="ECO:0000256" key="3">
    <source>
        <dbReference type="ARBA" id="ARBA00047591"/>
    </source>
</evidence>
<name>R7S1V2_PUNST</name>
<dbReference type="CDD" id="cd00519">
    <property type="entry name" value="Lipase_3"/>
    <property type="match status" value="1"/>
</dbReference>
<evidence type="ECO:0000256" key="4">
    <source>
        <dbReference type="ARBA" id="ARBA00048461"/>
    </source>
</evidence>
<dbReference type="EMBL" id="JH687558">
    <property type="protein sequence ID" value="EIN03839.1"/>
    <property type="molecule type" value="Genomic_DNA"/>
</dbReference>
<dbReference type="OrthoDB" id="438440at2759"/>
<dbReference type="Gene3D" id="3.40.50.1820">
    <property type="entry name" value="alpha/beta hydrolase"/>
    <property type="match status" value="1"/>
</dbReference>
<keyword evidence="1" id="KW-1015">Disulfide bond</keyword>
<comment type="catalytic activity">
    <reaction evidence="4">
        <text>a monoacylglycerol + H2O = glycerol + a fatty acid + H(+)</text>
        <dbReference type="Rhea" id="RHEA:15245"/>
        <dbReference type="ChEBI" id="CHEBI:15377"/>
        <dbReference type="ChEBI" id="CHEBI:15378"/>
        <dbReference type="ChEBI" id="CHEBI:17408"/>
        <dbReference type="ChEBI" id="CHEBI:17754"/>
        <dbReference type="ChEBI" id="CHEBI:28868"/>
    </reaction>
</comment>
<reference evidence="9" key="1">
    <citation type="journal article" date="2012" name="Science">
        <title>The Paleozoic origin of enzymatic lignin decomposition reconstructed from 31 fungal genomes.</title>
        <authorList>
            <person name="Floudas D."/>
            <person name="Binder M."/>
            <person name="Riley R."/>
            <person name="Barry K."/>
            <person name="Blanchette R.A."/>
            <person name="Henrissat B."/>
            <person name="Martinez A.T."/>
            <person name="Otillar R."/>
            <person name="Spatafora J.W."/>
            <person name="Yadav J.S."/>
            <person name="Aerts A."/>
            <person name="Benoit I."/>
            <person name="Boyd A."/>
            <person name="Carlson A."/>
            <person name="Copeland A."/>
            <person name="Coutinho P.M."/>
            <person name="de Vries R.P."/>
            <person name="Ferreira P."/>
            <person name="Findley K."/>
            <person name="Foster B."/>
            <person name="Gaskell J."/>
            <person name="Glotzer D."/>
            <person name="Gorecki P."/>
            <person name="Heitman J."/>
            <person name="Hesse C."/>
            <person name="Hori C."/>
            <person name="Igarashi K."/>
            <person name="Jurgens J.A."/>
            <person name="Kallen N."/>
            <person name="Kersten P."/>
            <person name="Kohler A."/>
            <person name="Kuees U."/>
            <person name="Kumar T.K.A."/>
            <person name="Kuo A."/>
            <person name="LaButti K."/>
            <person name="Larrondo L.F."/>
            <person name="Lindquist E."/>
            <person name="Ling A."/>
            <person name="Lombard V."/>
            <person name="Lucas S."/>
            <person name="Lundell T."/>
            <person name="Martin R."/>
            <person name="McLaughlin D.J."/>
            <person name="Morgenstern I."/>
            <person name="Morin E."/>
            <person name="Murat C."/>
            <person name="Nagy L.G."/>
            <person name="Nolan M."/>
            <person name="Ohm R.A."/>
            <person name="Patyshakuliyeva A."/>
            <person name="Rokas A."/>
            <person name="Ruiz-Duenas F.J."/>
            <person name="Sabat G."/>
            <person name="Salamov A."/>
            <person name="Samejima M."/>
            <person name="Schmutz J."/>
            <person name="Slot J.C."/>
            <person name="St John F."/>
            <person name="Stenlid J."/>
            <person name="Sun H."/>
            <person name="Sun S."/>
            <person name="Syed K."/>
            <person name="Tsang A."/>
            <person name="Wiebenga A."/>
            <person name="Young D."/>
            <person name="Pisabarro A."/>
            <person name="Eastwood D.C."/>
            <person name="Martin F."/>
            <person name="Cullen D."/>
            <person name="Grigoriev I.V."/>
            <person name="Hibbett D.S."/>
        </authorList>
    </citation>
    <scope>NUCLEOTIDE SEQUENCE [LARGE SCALE GENOMIC DNA]</scope>
    <source>
        <strain evidence="9">HHB-11173 SS5</strain>
    </source>
</reference>
<evidence type="ECO:0000256" key="6">
    <source>
        <dbReference type="SAM" id="SignalP"/>
    </source>
</evidence>
<proteinExistence type="inferred from homology"/>
<gene>
    <name evidence="8" type="ORF">PUNSTDRAFT_116802</name>
</gene>
<keyword evidence="9" id="KW-1185">Reference proteome</keyword>
<evidence type="ECO:0000256" key="2">
    <source>
        <dbReference type="ARBA" id="ARBA00043996"/>
    </source>
</evidence>
<sequence>MIRPWTLFALCGLLAAVTASPLNKFDELKFYFQYASSAYLDTCAKPNGNTLIEEFSSAVIDTQGFIARDDSRKEIVVALRGSSDFADALTDINILLVPFLSPEVVSPLGVLVHAGFLTGWNSVVKNVTAVVSSQLSAHPDYTIVTSGHSLGGALSSIAAVSLAENFPKSPIRMYTYGQPRTGDPSYAFWVNDKFGANAFRVIPSVPTLIPQLIGYRHHGIEYWQFQDPAAAANTTQCAADGEDPNCSASIEPSGGINDAHHT</sequence>
<dbReference type="RefSeq" id="XP_007388897.1">
    <property type="nucleotide sequence ID" value="XM_007388835.1"/>
</dbReference>
<dbReference type="AlphaFoldDB" id="R7S1V2"/>
<dbReference type="Proteomes" id="UP000054196">
    <property type="component" value="Unassembled WGS sequence"/>
</dbReference>
<keyword evidence="6" id="KW-0732">Signal</keyword>
<dbReference type="PANTHER" id="PTHR45856">
    <property type="entry name" value="ALPHA/BETA-HYDROLASES SUPERFAMILY PROTEIN"/>
    <property type="match status" value="1"/>
</dbReference>
<evidence type="ECO:0000313" key="8">
    <source>
        <dbReference type="EMBL" id="EIN03839.1"/>
    </source>
</evidence>
<dbReference type="eggNOG" id="KOG4569">
    <property type="taxonomic scope" value="Eukaryota"/>
</dbReference>
<evidence type="ECO:0000259" key="7">
    <source>
        <dbReference type="Pfam" id="PF01764"/>
    </source>
</evidence>
<feature type="region of interest" description="Disordered" evidence="5">
    <location>
        <begin position="240"/>
        <end position="262"/>
    </location>
</feature>
<dbReference type="GO" id="GO:0016787">
    <property type="term" value="F:hydrolase activity"/>
    <property type="evidence" value="ECO:0007669"/>
    <property type="project" value="UniProtKB-KW"/>
</dbReference>
<dbReference type="InterPro" id="IPR002921">
    <property type="entry name" value="Fungal_lipase-type"/>
</dbReference>
<accession>R7S1V2</accession>
<evidence type="ECO:0000256" key="5">
    <source>
        <dbReference type="SAM" id="MobiDB-lite"/>
    </source>
</evidence>
<protein>
    <submittedName>
        <fullName evidence="8">Alpha/beta-hydrolase</fullName>
    </submittedName>
</protein>
<dbReference type="Pfam" id="PF01764">
    <property type="entry name" value="Lipase_3"/>
    <property type="match status" value="1"/>
</dbReference>
<organism evidence="8 9">
    <name type="scientific">Punctularia strigosozonata (strain HHB-11173)</name>
    <name type="common">White-rot fungus</name>
    <dbReference type="NCBI Taxonomy" id="741275"/>
    <lineage>
        <taxon>Eukaryota</taxon>
        <taxon>Fungi</taxon>
        <taxon>Dikarya</taxon>
        <taxon>Basidiomycota</taxon>
        <taxon>Agaricomycotina</taxon>
        <taxon>Agaricomycetes</taxon>
        <taxon>Corticiales</taxon>
        <taxon>Punctulariaceae</taxon>
        <taxon>Punctularia</taxon>
    </lineage>
</organism>
<dbReference type="KEGG" id="psq:PUNSTDRAFT_116802"/>
<dbReference type="HOGENOM" id="CLU_032957_1_1_1"/>
<feature type="chain" id="PRO_5004444583" evidence="6">
    <location>
        <begin position="20"/>
        <end position="262"/>
    </location>
</feature>